<dbReference type="STRING" id="311410.LA5095_05916"/>
<dbReference type="Gene3D" id="2.120.10.30">
    <property type="entry name" value="TolB, C-terminal domain"/>
    <property type="match status" value="1"/>
</dbReference>
<comment type="cofactor">
    <cofactor evidence="3">
        <name>Zn(2+)</name>
        <dbReference type="ChEBI" id="CHEBI:29105"/>
    </cofactor>
    <text evidence="3">Binds 1 divalent metal cation per subunit.</text>
</comment>
<organism evidence="5 6">
    <name type="scientific">Roseibium album</name>
    <dbReference type="NCBI Taxonomy" id="311410"/>
    <lineage>
        <taxon>Bacteria</taxon>
        <taxon>Pseudomonadati</taxon>
        <taxon>Pseudomonadota</taxon>
        <taxon>Alphaproteobacteria</taxon>
        <taxon>Hyphomicrobiales</taxon>
        <taxon>Stappiaceae</taxon>
        <taxon>Roseibium</taxon>
    </lineage>
</organism>
<keyword evidence="3" id="KW-0862">Zinc</keyword>
<keyword evidence="3" id="KW-0479">Metal-binding</keyword>
<feature type="active site" description="Proton donor/acceptor" evidence="2">
    <location>
        <position position="231"/>
    </location>
</feature>
<accession>A0A0M6ZNN3</accession>
<dbReference type="InterPro" id="IPR013658">
    <property type="entry name" value="SGL"/>
</dbReference>
<feature type="binding site" evidence="3">
    <location>
        <position position="33"/>
    </location>
    <ligand>
        <name>a divalent metal cation</name>
        <dbReference type="ChEBI" id="CHEBI:60240"/>
    </ligand>
</feature>
<feature type="binding site" evidence="3">
    <location>
        <position position="143"/>
    </location>
    <ligand>
        <name>substrate</name>
    </ligand>
</feature>
<dbReference type="SUPFAM" id="SSF63829">
    <property type="entry name" value="Calcium-dependent phosphotriesterase"/>
    <property type="match status" value="1"/>
</dbReference>
<feature type="binding site" evidence="3">
    <location>
        <position position="231"/>
    </location>
    <ligand>
        <name>a divalent metal cation</name>
        <dbReference type="ChEBI" id="CHEBI:60240"/>
    </ligand>
</feature>
<keyword evidence="6" id="KW-1185">Reference proteome</keyword>
<evidence type="ECO:0000259" key="4">
    <source>
        <dbReference type="Pfam" id="PF08450"/>
    </source>
</evidence>
<dbReference type="PRINTS" id="PR01790">
    <property type="entry name" value="SMP30FAMILY"/>
</dbReference>
<dbReference type="InterPro" id="IPR005511">
    <property type="entry name" value="SMP-30"/>
</dbReference>
<dbReference type="GO" id="GO:0004341">
    <property type="term" value="F:gluconolactonase activity"/>
    <property type="evidence" value="ECO:0007669"/>
    <property type="project" value="UniProtKB-EC"/>
</dbReference>
<evidence type="ECO:0000256" key="2">
    <source>
        <dbReference type="PIRSR" id="PIRSR605511-1"/>
    </source>
</evidence>
<feature type="binding site" evidence="3">
    <location>
        <position position="119"/>
    </location>
    <ligand>
        <name>substrate</name>
    </ligand>
</feature>
<evidence type="ECO:0000313" key="5">
    <source>
        <dbReference type="EMBL" id="CTQ69449.1"/>
    </source>
</evidence>
<name>A0A0M6ZNN3_9HYPH</name>
<dbReference type="InterPro" id="IPR011042">
    <property type="entry name" value="6-blade_b-propeller_TolB-like"/>
</dbReference>
<dbReference type="AlphaFoldDB" id="A0A0M6ZNN3"/>
<gene>
    <name evidence="5" type="primary">gnl_2</name>
    <name evidence="5" type="ORF">LA5096_02142</name>
</gene>
<dbReference type="GO" id="GO:0046872">
    <property type="term" value="F:metal ion binding"/>
    <property type="evidence" value="ECO:0007669"/>
    <property type="project" value="UniProtKB-KW"/>
</dbReference>
<reference evidence="6" key="1">
    <citation type="submission" date="2015-07" db="EMBL/GenBank/DDBJ databases">
        <authorList>
            <person name="Rodrigo-Torres Lidia"/>
            <person name="Arahal R.David."/>
        </authorList>
    </citation>
    <scope>NUCLEOTIDE SEQUENCE [LARGE SCALE GENOMIC DNA]</scope>
    <source>
        <strain evidence="6">CECT 5096</strain>
    </source>
</reference>
<dbReference type="EMBL" id="CXWC01000006">
    <property type="protein sequence ID" value="CTQ69449.1"/>
    <property type="molecule type" value="Genomic_DNA"/>
</dbReference>
<dbReference type="Proteomes" id="UP000049983">
    <property type="component" value="Unassembled WGS sequence"/>
</dbReference>
<evidence type="ECO:0000313" key="6">
    <source>
        <dbReference type="Proteomes" id="UP000049983"/>
    </source>
</evidence>
<feature type="domain" description="SMP-30/Gluconolactonase/LRE-like region" evidence="4">
    <location>
        <begin position="31"/>
        <end position="286"/>
    </location>
</feature>
<evidence type="ECO:0000256" key="3">
    <source>
        <dbReference type="PIRSR" id="PIRSR605511-2"/>
    </source>
</evidence>
<proteinExistence type="predicted"/>
<feature type="binding site" evidence="3">
    <location>
        <position position="177"/>
    </location>
    <ligand>
        <name>a divalent metal cation</name>
        <dbReference type="ChEBI" id="CHEBI:60240"/>
    </ligand>
</feature>
<dbReference type="EC" id="3.1.1.17" evidence="5"/>
<dbReference type="PANTHER" id="PTHR47572:SF4">
    <property type="entry name" value="LACTONASE DRP35"/>
    <property type="match status" value="1"/>
</dbReference>
<dbReference type="InterPro" id="IPR051262">
    <property type="entry name" value="SMP-30/CGR1_Lactonase"/>
</dbReference>
<keyword evidence="1 5" id="KW-0378">Hydrolase</keyword>
<dbReference type="Pfam" id="PF08450">
    <property type="entry name" value="SGL"/>
    <property type="match status" value="1"/>
</dbReference>
<sequence>MHEGIEIACDRMRDLVIPICRLERLFDACLWAEGPAYMAGADCVVWSDIPNNRILQWVEGLGTRTFENVSNFANGNTIDREGRLVSCEHQARAVTRREHDGSRTVLATHFDGKRLNSPNDVVVKSDGSIWFTDPTYGILTDYEGERAEPEQDGCYVYRLQPETGEVEAVVRSMVKPNGLAFSSDERRLYVSDTGVSHQTGGPHHIMAFDLDATGHPEKEKVFAEISPGVPDGFRLDEFGNIWSSSGNGVQVFSPDGDYLGRVAVPEAVSNLTFGGSRNNRLFITATTSLYAIYVGVRGLTRRKAL</sequence>
<evidence type="ECO:0000256" key="1">
    <source>
        <dbReference type="ARBA" id="ARBA00022801"/>
    </source>
</evidence>
<dbReference type="PANTHER" id="PTHR47572">
    <property type="entry name" value="LIPOPROTEIN-RELATED"/>
    <property type="match status" value="1"/>
</dbReference>
<protein>
    <submittedName>
        <fullName evidence="5">Gluconolactonase</fullName>
        <ecNumber evidence="5">3.1.1.17</ecNumber>
    </submittedName>
</protein>